<dbReference type="EMBL" id="ABDF02000006">
    <property type="protein sequence ID" value="EHK23130.1"/>
    <property type="molecule type" value="Genomic_DNA"/>
</dbReference>
<keyword evidence="5" id="KW-0472">Membrane</keyword>
<dbReference type="InterPro" id="IPR036188">
    <property type="entry name" value="FAD/NAD-bd_sf"/>
</dbReference>
<dbReference type="SUPFAM" id="SSF51905">
    <property type="entry name" value="FAD/NAD(P)-binding domain"/>
    <property type="match status" value="2"/>
</dbReference>
<dbReference type="eggNOG" id="KOG1399">
    <property type="taxonomic scope" value="Eukaryota"/>
</dbReference>
<evidence type="ECO:0000313" key="6">
    <source>
        <dbReference type="EMBL" id="EHK23130.1"/>
    </source>
</evidence>
<dbReference type="InterPro" id="IPR051209">
    <property type="entry name" value="FAD-bind_Monooxygenase_sf"/>
</dbReference>
<protein>
    <recommendedName>
        <fullName evidence="8">Monooxygenase</fullName>
    </recommendedName>
</protein>
<dbReference type="PANTHER" id="PTHR42877:SF4">
    <property type="entry name" value="FAD_NAD(P)-BINDING DOMAIN-CONTAINING PROTEIN-RELATED"/>
    <property type="match status" value="1"/>
</dbReference>
<dbReference type="Gene3D" id="3.50.50.60">
    <property type="entry name" value="FAD/NAD(P)-binding domain"/>
    <property type="match status" value="2"/>
</dbReference>
<keyword evidence="5" id="KW-1133">Transmembrane helix</keyword>
<dbReference type="OrthoDB" id="6361347at2759"/>
<evidence type="ECO:0008006" key="8">
    <source>
        <dbReference type="Google" id="ProtNLM"/>
    </source>
</evidence>
<dbReference type="GO" id="GO:0004499">
    <property type="term" value="F:N,N-dimethylaniline monooxygenase activity"/>
    <property type="evidence" value="ECO:0007669"/>
    <property type="project" value="InterPro"/>
</dbReference>
<keyword evidence="2" id="KW-0285">Flavoprotein</keyword>
<feature type="transmembrane region" description="Helical" evidence="5">
    <location>
        <begin position="526"/>
        <end position="548"/>
    </location>
</feature>
<evidence type="ECO:0000256" key="3">
    <source>
        <dbReference type="ARBA" id="ARBA00022827"/>
    </source>
</evidence>
<sequence>MDTNLTRDEPAVVIIGAGISGMCVAIDMIRRNHSRNFVILEKGSRVGGTWSDNQYPGCCCDIWSHLYSYSFEPNPNWSTMYPGHKEIHDYLVGVAEKWNLFRHIRFNSLVEEARWDGKANQWNTKYTQTYTLSSDFLVSAIGQLNYPYYPDIDGMDSFAGRTMHTARWDTNYDFTGKRIAVIGNGASAIQVIPELAKSAASVVVFQRSANWVTPRLDRPISPLMQSIYRYLPPIRRQYRRMLMDFREKFHGFIIADSALNDYARDSCLDMMKRQIPENEKLRAALTPDYTPGCKRVLLSDDFYVAMNQPHVRLETSRIERFTTDGMKTTETEYEFDLVVFATGFRTTQFMFPMKIFSATGSSVDELWSKQGAARAYLGMTVENLPNFAMLYGPNTNLGHNSIILMIEAQSRYINTLISPILNARKKGASLSMQPKQERLVSYNADVQERLTKTSFADPGCSSWYKNANGVITNNWYGTAVEYQKLTSIVNWDDYIFSTPSRQQALPKGRVKIGRVVEESSYRPVEIALPIVALMTAIYGGFYSGLLAYPFEFWS</sequence>
<dbReference type="OMA" id="WNTGGCT"/>
<keyword evidence="3" id="KW-0274">FAD</keyword>
<dbReference type="InParanoid" id="G9MT88"/>
<comment type="similarity">
    <text evidence="1">Belongs to the FAD-binding monooxygenase family.</text>
</comment>
<keyword evidence="4" id="KW-0560">Oxidoreductase</keyword>
<keyword evidence="5" id="KW-0812">Transmembrane</keyword>
<proteinExistence type="inferred from homology"/>
<gene>
    <name evidence="6" type="ORF">TRIVIDRAFT_149874</name>
</gene>
<evidence type="ECO:0000256" key="4">
    <source>
        <dbReference type="ARBA" id="ARBA00023002"/>
    </source>
</evidence>
<keyword evidence="7" id="KW-1185">Reference proteome</keyword>
<dbReference type="Proteomes" id="UP000007115">
    <property type="component" value="Unassembled WGS sequence"/>
</dbReference>
<dbReference type="InterPro" id="IPR020946">
    <property type="entry name" value="Flavin_mOase-like"/>
</dbReference>
<dbReference type="AlphaFoldDB" id="G9MT88"/>
<dbReference type="PRINTS" id="PR00469">
    <property type="entry name" value="PNDRDTASEII"/>
</dbReference>
<dbReference type="GO" id="GO:0050661">
    <property type="term" value="F:NADP binding"/>
    <property type="evidence" value="ECO:0007669"/>
    <property type="project" value="InterPro"/>
</dbReference>
<dbReference type="RefSeq" id="XP_013957327.1">
    <property type="nucleotide sequence ID" value="XM_014101852.1"/>
</dbReference>
<comment type="caution">
    <text evidence="6">The sequence shown here is derived from an EMBL/GenBank/DDBJ whole genome shotgun (WGS) entry which is preliminary data.</text>
</comment>
<reference evidence="6 7" key="1">
    <citation type="journal article" date="2011" name="Genome Biol.">
        <title>Comparative genome sequence analysis underscores mycoparasitism as the ancestral life style of Trichoderma.</title>
        <authorList>
            <person name="Kubicek C.P."/>
            <person name="Herrera-Estrella A."/>
            <person name="Seidl-Seiboth V."/>
            <person name="Martinez D.A."/>
            <person name="Druzhinina I.S."/>
            <person name="Thon M."/>
            <person name="Zeilinger S."/>
            <person name="Casas-Flores S."/>
            <person name="Horwitz B.A."/>
            <person name="Mukherjee P.K."/>
            <person name="Mukherjee M."/>
            <person name="Kredics L."/>
            <person name="Alcaraz L.D."/>
            <person name="Aerts A."/>
            <person name="Antal Z."/>
            <person name="Atanasova L."/>
            <person name="Cervantes-Badillo M.G."/>
            <person name="Challacombe J."/>
            <person name="Chertkov O."/>
            <person name="McCluskey K."/>
            <person name="Coulpier F."/>
            <person name="Deshpande N."/>
            <person name="von Doehren H."/>
            <person name="Ebbole D.J."/>
            <person name="Esquivel-Naranjo E.U."/>
            <person name="Fekete E."/>
            <person name="Flipphi M."/>
            <person name="Glaser F."/>
            <person name="Gomez-Rodriguez E.Y."/>
            <person name="Gruber S."/>
            <person name="Han C."/>
            <person name="Henrissat B."/>
            <person name="Hermosa R."/>
            <person name="Hernandez-Onate M."/>
            <person name="Karaffa L."/>
            <person name="Kosti I."/>
            <person name="Le Crom S."/>
            <person name="Lindquist E."/>
            <person name="Lucas S."/>
            <person name="Luebeck M."/>
            <person name="Luebeck P.S."/>
            <person name="Margeot A."/>
            <person name="Metz B."/>
            <person name="Misra M."/>
            <person name="Nevalainen H."/>
            <person name="Omann M."/>
            <person name="Packer N."/>
            <person name="Perrone G."/>
            <person name="Uresti-Rivera E.E."/>
            <person name="Salamov A."/>
            <person name="Schmoll M."/>
            <person name="Seiboth B."/>
            <person name="Shapiro H."/>
            <person name="Sukno S."/>
            <person name="Tamayo-Ramos J.A."/>
            <person name="Tisch D."/>
            <person name="Wiest A."/>
            <person name="Wilkinson H.H."/>
            <person name="Zhang M."/>
            <person name="Coutinho P.M."/>
            <person name="Kenerley C.M."/>
            <person name="Monte E."/>
            <person name="Baker S.E."/>
            <person name="Grigoriev I.V."/>
        </authorList>
    </citation>
    <scope>NUCLEOTIDE SEQUENCE [LARGE SCALE GENOMIC DNA]</scope>
    <source>
        <strain evidence="7">Gv29-8 / FGSC 10586</strain>
    </source>
</reference>
<evidence type="ECO:0000313" key="7">
    <source>
        <dbReference type="Proteomes" id="UP000007115"/>
    </source>
</evidence>
<dbReference type="GeneID" id="25788059"/>
<dbReference type="PANTHER" id="PTHR42877">
    <property type="entry name" value="L-ORNITHINE N(5)-MONOOXYGENASE-RELATED"/>
    <property type="match status" value="1"/>
</dbReference>
<dbReference type="VEuPathDB" id="FungiDB:TRIVIDRAFT_149874"/>
<name>G9MT88_HYPVG</name>
<dbReference type="Pfam" id="PF00743">
    <property type="entry name" value="FMO-like"/>
    <property type="match status" value="1"/>
</dbReference>
<accession>G9MT88</accession>
<organism evidence="6 7">
    <name type="scientific">Hypocrea virens (strain Gv29-8 / FGSC 10586)</name>
    <name type="common">Gliocladium virens</name>
    <name type="synonym">Trichoderma virens</name>
    <dbReference type="NCBI Taxonomy" id="413071"/>
    <lineage>
        <taxon>Eukaryota</taxon>
        <taxon>Fungi</taxon>
        <taxon>Dikarya</taxon>
        <taxon>Ascomycota</taxon>
        <taxon>Pezizomycotina</taxon>
        <taxon>Sordariomycetes</taxon>
        <taxon>Hypocreomycetidae</taxon>
        <taxon>Hypocreales</taxon>
        <taxon>Hypocreaceae</taxon>
        <taxon>Trichoderma</taxon>
    </lineage>
</organism>
<feature type="transmembrane region" description="Helical" evidence="5">
    <location>
        <begin position="12"/>
        <end position="29"/>
    </location>
</feature>
<evidence type="ECO:0000256" key="5">
    <source>
        <dbReference type="SAM" id="Phobius"/>
    </source>
</evidence>
<evidence type="ECO:0000256" key="2">
    <source>
        <dbReference type="ARBA" id="ARBA00022630"/>
    </source>
</evidence>
<dbReference type="GO" id="GO:0050660">
    <property type="term" value="F:flavin adenine dinucleotide binding"/>
    <property type="evidence" value="ECO:0007669"/>
    <property type="project" value="InterPro"/>
</dbReference>
<evidence type="ECO:0000256" key="1">
    <source>
        <dbReference type="ARBA" id="ARBA00010139"/>
    </source>
</evidence>
<dbReference type="HOGENOM" id="CLU_006937_7_1_1"/>